<dbReference type="InterPro" id="IPR027417">
    <property type="entry name" value="P-loop_NTPase"/>
</dbReference>
<sequence length="269" mass="28317">MALYCLISPGGAPGVTTTALGLALTWPGKVVLAECDPAGRRVLPGFMAERLRRPAGPGLLGLAMAAQPDPEAAVASLGEYTLPLSGNGEAKLLHGIRDPRHVRQLAESWRPLAETFTAIDGDVIADLGRFGGSDTPTPLLTVADAVIVVVRCTLAQVDAAVPRLDVLRDLLDDRVPVGLCVVEDGSYGATDVRRVLDLPVFAELPHSAADARVLSDGAQPRLTFKTSLLMRAIDGLGKRVRKAVEERAVLDLLDEEPDVPASVASEAGR</sequence>
<name>A0A365H411_9ACTN</name>
<evidence type="ECO:0008006" key="3">
    <source>
        <dbReference type="Google" id="ProtNLM"/>
    </source>
</evidence>
<evidence type="ECO:0000313" key="2">
    <source>
        <dbReference type="Proteomes" id="UP000251891"/>
    </source>
</evidence>
<dbReference type="AlphaFoldDB" id="A0A365H411"/>
<evidence type="ECO:0000313" key="1">
    <source>
        <dbReference type="EMBL" id="RAY12963.1"/>
    </source>
</evidence>
<gene>
    <name evidence="1" type="ORF">DPM19_23455</name>
</gene>
<dbReference type="RefSeq" id="WP_146778970.1">
    <property type="nucleotide sequence ID" value="NZ_QLYX01000011.1"/>
</dbReference>
<protein>
    <recommendedName>
        <fullName evidence="3">ParA family protein</fullName>
    </recommendedName>
</protein>
<proteinExistence type="predicted"/>
<dbReference type="Gene3D" id="3.40.50.300">
    <property type="entry name" value="P-loop containing nucleotide triphosphate hydrolases"/>
    <property type="match status" value="1"/>
</dbReference>
<dbReference type="OrthoDB" id="5243870at2"/>
<keyword evidence="2" id="KW-1185">Reference proteome</keyword>
<accession>A0A365H411</accession>
<comment type="caution">
    <text evidence="1">The sequence shown here is derived from an EMBL/GenBank/DDBJ whole genome shotgun (WGS) entry which is preliminary data.</text>
</comment>
<reference evidence="1 2" key="1">
    <citation type="submission" date="2018-06" db="EMBL/GenBank/DDBJ databases">
        <title>Actinomadura craniellae sp. nov. isolated from marine sponge Craniella sp.</title>
        <authorList>
            <person name="Li L."/>
            <person name="Xu Q.H."/>
            <person name="Lin H.W."/>
            <person name="Lu Y.H."/>
        </authorList>
    </citation>
    <scope>NUCLEOTIDE SEQUENCE [LARGE SCALE GENOMIC DNA]</scope>
    <source>
        <strain evidence="1 2">LHW63021</strain>
    </source>
</reference>
<dbReference type="Proteomes" id="UP000251891">
    <property type="component" value="Unassembled WGS sequence"/>
</dbReference>
<dbReference type="SUPFAM" id="SSF52540">
    <property type="entry name" value="P-loop containing nucleoside triphosphate hydrolases"/>
    <property type="match status" value="1"/>
</dbReference>
<organism evidence="1 2">
    <name type="scientific">Actinomadura craniellae</name>
    <dbReference type="NCBI Taxonomy" id="2231787"/>
    <lineage>
        <taxon>Bacteria</taxon>
        <taxon>Bacillati</taxon>
        <taxon>Actinomycetota</taxon>
        <taxon>Actinomycetes</taxon>
        <taxon>Streptosporangiales</taxon>
        <taxon>Thermomonosporaceae</taxon>
        <taxon>Actinomadura</taxon>
    </lineage>
</organism>
<dbReference type="EMBL" id="QLYX01000011">
    <property type="protein sequence ID" value="RAY12963.1"/>
    <property type="molecule type" value="Genomic_DNA"/>
</dbReference>